<evidence type="ECO:0000313" key="2">
    <source>
        <dbReference type="EMBL" id="GAB0182124.1"/>
    </source>
</evidence>
<dbReference type="PANTHER" id="PTHR33332">
    <property type="entry name" value="REVERSE TRANSCRIPTASE DOMAIN-CONTAINING PROTEIN"/>
    <property type="match status" value="1"/>
</dbReference>
<feature type="region of interest" description="Disordered" evidence="1">
    <location>
        <begin position="108"/>
        <end position="128"/>
    </location>
</feature>
<evidence type="ECO:0000256" key="1">
    <source>
        <dbReference type="SAM" id="MobiDB-lite"/>
    </source>
</evidence>
<proteinExistence type="predicted"/>
<evidence type="ECO:0000313" key="3">
    <source>
        <dbReference type="Proteomes" id="UP001623348"/>
    </source>
</evidence>
<dbReference type="AlphaFoldDB" id="A0ABC9WBE7"/>
<name>A0ABC9WBE7_GRUJA</name>
<protein>
    <recommendedName>
        <fullName evidence="4">Rna-directed dna polymerase from mobile element jockey-like</fullName>
    </recommendedName>
</protein>
<gene>
    <name evidence="2" type="ORF">GRJ2_000677700</name>
</gene>
<feature type="compositionally biased region" description="Basic and acidic residues" evidence="1">
    <location>
        <begin position="115"/>
        <end position="128"/>
    </location>
</feature>
<keyword evidence="3" id="KW-1185">Reference proteome</keyword>
<dbReference type="EMBL" id="BAAFJT010000002">
    <property type="protein sequence ID" value="GAB0182124.1"/>
    <property type="molecule type" value="Genomic_DNA"/>
</dbReference>
<sequence length="128" mass="14069">MRFNKGKCQILHLGRGSPGYTHRLGDETLETSCAESDLGVLVDSKLNMSQQCAQAARKANCILGCIKHGIASRSREVIVPLYTVLVWPHLESCVQFWVDATVQKGHKTIGECPEEGNKDDEGSRGEDI</sequence>
<reference evidence="2 3" key="1">
    <citation type="submission" date="2024-06" db="EMBL/GenBank/DDBJ databases">
        <title>The draft genome of Grus japonensis, version 3.</title>
        <authorList>
            <person name="Nabeshima K."/>
            <person name="Suzuki S."/>
            <person name="Onuma M."/>
        </authorList>
    </citation>
    <scope>NUCLEOTIDE SEQUENCE [LARGE SCALE GENOMIC DNA]</scope>
    <source>
        <strain evidence="2 3">451A</strain>
    </source>
</reference>
<comment type="caution">
    <text evidence="2">The sequence shown here is derived from an EMBL/GenBank/DDBJ whole genome shotgun (WGS) entry which is preliminary data.</text>
</comment>
<accession>A0ABC9WBE7</accession>
<dbReference type="Proteomes" id="UP001623348">
    <property type="component" value="Unassembled WGS sequence"/>
</dbReference>
<evidence type="ECO:0008006" key="4">
    <source>
        <dbReference type="Google" id="ProtNLM"/>
    </source>
</evidence>
<organism evidence="2 3">
    <name type="scientific">Grus japonensis</name>
    <name type="common">Japanese crane</name>
    <name type="synonym">Red-crowned crane</name>
    <dbReference type="NCBI Taxonomy" id="30415"/>
    <lineage>
        <taxon>Eukaryota</taxon>
        <taxon>Metazoa</taxon>
        <taxon>Chordata</taxon>
        <taxon>Craniata</taxon>
        <taxon>Vertebrata</taxon>
        <taxon>Euteleostomi</taxon>
        <taxon>Archelosauria</taxon>
        <taxon>Archosauria</taxon>
        <taxon>Dinosauria</taxon>
        <taxon>Saurischia</taxon>
        <taxon>Theropoda</taxon>
        <taxon>Coelurosauria</taxon>
        <taxon>Aves</taxon>
        <taxon>Neognathae</taxon>
        <taxon>Neoaves</taxon>
        <taxon>Gruiformes</taxon>
        <taxon>Gruidae</taxon>
        <taxon>Grus</taxon>
    </lineage>
</organism>